<dbReference type="RefSeq" id="WP_158296296.1">
    <property type="nucleotide sequence ID" value="NZ_DAIOPL010000058.1"/>
</dbReference>
<evidence type="ECO:0000313" key="2">
    <source>
        <dbReference type="Proteomes" id="UP000651120"/>
    </source>
</evidence>
<reference evidence="1" key="1">
    <citation type="journal article" date="2020" name="bioRxiv">
        <title>A rank-normalized archaeal taxonomy based on genome phylogeny resolves widespread incomplete and uneven classifications.</title>
        <authorList>
            <person name="Rinke C."/>
            <person name="Chuvochina M."/>
            <person name="Mussig A.J."/>
            <person name="Chaumeil P.-A."/>
            <person name="Waite D.W."/>
            <person name="Whitman W.B."/>
            <person name="Parks D.H."/>
            <person name="Hugenholtz P."/>
        </authorList>
    </citation>
    <scope>NUCLEOTIDE SEQUENCE</scope>
    <source>
        <strain evidence="1">UBA8839</strain>
    </source>
</reference>
<protein>
    <submittedName>
        <fullName evidence="1">Uncharacterized protein</fullName>
    </submittedName>
</protein>
<dbReference type="EMBL" id="DUJP01000038">
    <property type="protein sequence ID" value="HII48008.1"/>
    <property type="molecule type" value="Genomic_DNA"/>
</dbReference>
<evidence type="ECO:0000313" key="1">
    <source>
        <dbReference type="EMBL" id="HII48008.1"/>
    </source>
</evidence>
<dbReference type="GeneID" id="43496596"/>
<organism evidence="1 2">
    <name type="scientific">Pyrobaculum aerophilum</name>
    <dbReference type="NCBI Taxonomy" id="13773"/>
    <lineage>
        <taxon>Archaea</taxon>
        <taxon>Thermoproteota</taxon>
        <taxon>Thermoprotei</taxon>
        <taxon>Thermoproteales</taxon>
        <taxon>Thermoproteaceae</taxon>
        <taxon>Pyrobaculum</taxon>
    </lineage>
</organism>
<dbReference type="AlphaFoldDB" id="A0A832SU70"/>
<comment type="caution">
    <text evidence="1">The sequence shown here is derived from an EMBL/GenBank/DDBJ whole genome shotgun (WGS) entry which is preliminary data.</text>
</comment>
<sequence>MERKVKARVLGKDFKAVFVIDREDNDIDSAKSSVLSHFSNPSNIKVVVVDPRHEA</sequence>
<gene>
    <name evidence="1" type="ORF">HA333_11395</name>
</gene>
<name>A0A832SU70_9CREN</name>
<dbReference type="Proteomes" id="UP000651120">
    <property type="component" value="Unassembled WGS sequence"/>
</dbReference>
<proteinExistence type="predicted"/>
<accession>A0A832SU70</accession>